<evidence type="ECO:0000256" key="1">
    <source>
        <dbReference type="SAM" id="MobiDB-lite"/>
    </source>
</evidence>
<reference evidence="2 3" key="1">
    <citation type="submission" date="2019-05" db="EMBL/GenBank/DDBJ databases">
        <title>Another draft genome of Portunus trituberculatus and its Hox gene families provides insights of decapod evolution.</title>
        <authorList>
            <person name="Jeong J.-H."/>
            <person name="Song I."/>
            <person name="Kim S."/>
            <person name="Choi T."/>
            <person name="Kim D."/>
            <person name="Ryu S."/>
            <person name="Kim W."/>
        </authorList>
    </citation>
    <scope>NUCLEOTIDE SEQUENCE [LARGE SCALE GENOMIC DNA]</scope>
    <source>
        <tissue evidence="2">Muscle</tissue>
    </source>
</reference>
<dbReference type="AlphaFoldDB" id="A0A5B7GBF6"/>
<accession>A0A5B7GBF6</accession>
<evidence type="ECO:0000313" key="3">
    <source>
        <dbReference type="Proteomes" id="UP000324222"/>
    </source>
</evidence>
<feature type="compositionally biased region" description="Basic and acidic residues" evidence="1">
    <location>
        <begin position="83"/>
        <end position="99"/>
    </location>
</feature>
<dbReference type="EMBL" id="VSRR010012498">
    <property type="protein sequence ID" value="MPC54623.1"/>
    <property type="molecule type" value="Genomic_DNA"/>
</dbReference>
<name>A0A5B7GBF6_PORTR</name>
<gene>
    <name evidence="2" type="ORF">E2C01_048546</name>
</gene>
<sequence>MQRQQQIGQRERLRPNSALLLQLLDAPAVYCCGLLYLRPRPRWRLVNSDRVVIYQPQHYISFLYCTAVTNSTGKLRLLNSHPGGREGCGRRGGREDTRAHPAPRPSQGYITLH</sequence>
<comment type="caution">
    <text evidence="2">The sequence shown here is derived from an EMBL/GenBank/DDBJ whole genome shotgun (WGS) entry which is preliminary data.</text>
</comment>
<organism evidence="2 3">
    <name type="scientific">Portunus trituberculatus</name>
    <name type="common">Swimming crab</name>
    <name type="synonym">Neptunus trituberculatus</name>
    <dbReference type="NCBI Taxonomy" id="210409"/>
    <lineage>
        <taxon>Eukaryota</taxon>
        <taxon>Metazoa</taxon>
        <taxon>Ecdysozoa</taxon>
        <taxon>Arthropoda</taxon>
        <taxon>Crustacea</taxon>
        <taxon>Multicrustacea</taxon>
        <taxon>Malacostraca</taxon>
        <taxon>Eumalacostraca</taxon>
        <taxon>Eucarida</taxon>
        <taxon>Decapoda</taxon>
        <taxon>Pleocyemata</taxon>
        <taxon>Brachyura</taxon>
        <taxon>Eubrachyura</taxon>
        <taxon>Portunoidea</taxon>
        <taxon>Portunidae</taxon>
        <taxon>Portuninae</taxon>
        <taxon>Portunus</taxon>
    </lineage>
</organism>
<evidence type="ECO:0000313" key="2">
    <source>
        <dbReference type="EMBL" id="MPC54623.1"/>
    </source>
</evidence>
<keyword evidence="3" id="KW-1185">Reference proteome</keyword>
<dbReference type="Proteomes" id="UP000324222">
    <property type="component" value="Unassembled WGS sequence"/>
</dbReference>
<proteinExistence type="predicted"/>
<protein>
    <submittedName>
        <fullName evidence="2">Uncharacterized protein</fullName>
    </submittedName>
</protein>
<feature type="region of interest" description="Disordered" evidence="1">
    <location>
        <begin position="79"/>
        <end position="113"/>
    </location>
</feature>